<reference evidence="19" key="1">
    <citation type="journal article" date="2014" name="Genome Announc.">
        <title>Draft Genome Sequences of Two Lactobacillus Strains, L. farraginis JCM 14108T and L. composti JCM 14202T, Isolated from Compost of Distilled Shochu Residue.</title>
        <authorList>
            <person name="Yuki M."/>
            <person name="Oshima K."/>
            <person name="Suda W."/>
            <person name="Kitahara M."/>
            <person name="Kitamura K."/>
            <person name="Iida T."/>
            <person name="Hattori M."/>
            <person name="Ohkuma M."/>
        </authorList>
    </citation>
    <scope>NUCLEOTIDE SEQUENCE [LARGE SCALE GENOMIC DNA]</scope>
    <source>
        <strain evidence="19">JCM 14108</strain>
    </source>
</reference>
<feature type="active site" description="Proton donor" evidence="15">
    <location>
        <position position="52"/>
    </location>
</feature>
<dbReference type="STRING" id="1423743.FD41_GL000355"/>
<evidence type="ECO:0000256" key="15">
    <source>
        <dbReference type="PIRSR" id="PIRSR006769-1"/>
    </source>
</evidence>
<name>X0QAA9_9LACO</name>
<comment type="function">
    <text evidence="1 14">Converts 2,5-diamino-6-(ribosylamino)-4(3h)-pyrimidinone 5'-phosphate into 5-amino-6-(ribosylamino)-2,4(1h,3h)-pyrimidinedione 5'-phosphate.</text>
</comment>
<evidence type="ECO:0000256" key="3">
    <source>
        <dbReference type="ARBA" id="ARBA00004910"/>
    </source>
</evidence>
<dbReference type="Gene3D" id="3.40.430.10">
    <property type="entry name" value="Dihydrofolate Reductase, subunit A"/>
    <property type="match status" value="1"/>
</dbReference>
<keyword evidence="7 14" id="KW-0479">Metal-binding</keyword>
<evidence type="ECO:0000313" key="21">
    <source>
        <dbReference type="Proteomes" id="UP000019488"/>
    </source>
</evidence>
<dbReference type="InterPro" id="IPR004794">
    <property type="entry name" value="Eubact_RibD"/>
</dbReference>
<evidence type="ECO:0000256" key="8">
    <source>
        <dbReference type="ARBA" id="ARBA00022833"/>
    </source>
</evidence>
<dbReference type="UniPathway" id="UPA00275">
    <property type="reaction ID" value="UER00401"/>
</dbReference>
<dbReference type="InterPro" id="IPR016192">
    <property type="entry name" value="APOBEC/CMP_deaminase_Zn-bd"/>
</dbReference>
<keyword evidence="11" id="KW-0511">Multifunctional enzyme</keyword>
<dbReference type="GO" id="GO:0008703">
    <property type="term" value="F:5-amino-6-(5-phosphoribosylamino)uracil reductase activity"/>
    <property type="evidence" value="ECO:0007669"/>
    <property type="project" value="UniProtKB-EC"/>
</dbReference>
<dbReference type="GO" id="GO:0008270">
    <property type="term" value="F:zinc ion binding"/>
    <property type="evidence" value="ECO:0007669"/>
    <property type="project" value="InterPro"/>
</dbReference>
<dbReference type="PANTHER" id="PTHR38011:SF7">
    <property type="entry name" value="2,5-DIAMINO-6-RIBOSYLAMINO-4(3H)-PYRIMIDINONE 5'-PHOSPHATE REDUCTASE"/>
    <property type="match status" value="1"/>
</dbReference>
<dbReference type="SUPFAM" id="SSF53927">
    <property type="entry name" value="Cytidine deaminase-like"/>
    <property type="match status" value="1"/>
</dbReference>
<feature type="binding site" evidence="16">
    <location>
        <position position="203"/>
    </location>
    <ligand>
        <name>substrate</name>
    </ligand>
</feature>
<evidence type="ECO:0000256" key="16">
    <source>
        <dbReference type="PIRSR" id="PIRSR006769-2"/>
    </source>
</evidence>
<dbReference type="EC" id="1.1.1.193" evidence="14"/>
<dbReference type="EMBL" id="AZFY01000096">
    <property type="protein sequence ID" value="KRM07401.1"/>
    <property type="molecule type" value="Genomic_DNA"/>
</dbReference>
<dbReference type="InterPro" id="IPR002734">
    <property type="entry name" value="RibDG_C"/>
</dbReference>
<feature type="domain" description="CMP/dCMP-type deaminase" evidence="18">
    <location>
        <begin position="1"/>
        <end position="125"/>
    </location>
</feature>
<dbReference type="InterPro" id="IPR050765">
    <property type="entry name" value="Riboflavin_Biosynth_HTPR"/>
</dbReference>
<keyword evidence="14" id="KW-0378">Hydrolase</keyword>
<evidence type="ECO:0000256" key="2">
    <source>
        <dbReference type="ARBA" id="ARBA00004882"/>
    </source>
</evidence>
<dbReference type="Proteomes" id="UP000051966">
    <property type="component" value="Unassembled WGS sequence"/>
</dbReference>
<feature type="binding site" evidence="17">
    <location>
        <position position="50"/>
    </location>
    <ligand>
        <name>Zn(2+)</name>
        <dbReference type="ChEBI" id="CHEBI:29105"/>
        <note>catalytic</note>
    </ligand>
</feature>
<dbReference type="Pfam" id="PF01872">
    <property type="entry name" value="RibD_C"/>
    <property type="match status" value="1"/>
</dbReference>
<protein>
    <recommendedName>
        <fullName evidence="14">Riboflavin biosynthesis protein RibD</fullName>
    </recommendedName>
    <domain>
        <recommendedName>
            <fullName evidence="14">Diaminohydroxyphosphoribosylaminopyrimidine deaminase</fullName>
            <shortName evidence="14">DRAP deaminase</shortName>
            <ecNumber evidence="14">3.5.4.26</ecNumber>
        </recommendedName>
        <alternativeName>
            <fullName evidence="14">Riboflavin-specific deaminase</fullName>
        </alternativeName>
    </domain>
    <domain>
        <recommendedName>
            <fullName evidence="14">5-amino-6-(5-phosphoribosylamino)uracil reductase</fullName>
            <ecNumber evidence="14">1.1.1.193</ecNumber>
        </recommendedName>
        <alternativeName>
            <fullName evidence="14">HTP reductase</fullName>
        </alternativeName>
    </domain>
</protein>
<comment type="pathway">
    <text evidence="3 14">Cofactor biosynthesis; riboflavin biosynthesis; 5-amino-6-(D-ribitylamino)uracil from GTP: step 3/4.</text>
</comment>
<evidence type="ECO:0000313" key="19">
    <source>
        <dbReference type="EMBL" id="GAF35530.1"/>
    </source>
</evidence>
<evidence type="ECO:0000256" key="1">
    <source>
        <dbReference type="ARBA" id="ARBA00002151"/>
    </source>
</evidence>
<dbReference type="Pfam" id="PF00383">
    <property type="entry name" value="dCMP_cyt_deam_1"/>
    <property type="match status" value="1"/>
</dbReference>
<dbReference type="InterPro" id="IPR016193">
    <property type="entry name" value="Cytidine_deaminase-like"/>
</dbReference>
<evidence type="ECO:0000313" key="20">
    <source>
        <dbReference type="EMBL" id="KRM07401.1"/>
    </source>
</evidence>
<dbReference type="EMBL" id="BAKI01000002">
    <property type="protein sequence ID" value="GAF35530.1"/>
    <property type="molecule type" value="Genomic_DNA"/>
</dbReference>
<feature type="binding site" evidence="16">
    <location>
        <position position="183"/>
    </location>
    <ligand>
        <name>substrate</name>
    </ligand>
</feature>
<feature type="binding site" evidence="16">
    <location>
        <position position="195"/>
    </location>
    <ligand>
        <name>NADP(+)</name>
        <dbReference type="ChEBI" id="CHEBI:58349"/>
    </ligand>
</feature>
<dbReference type="CDD" id="cd01284">
    <property type="entry name" value="Riboflavin_deaminase-reductase"/>
    <property type="match status" value="1"/>
</dbReference>
<comment type="caution">
    <text evidence="19">The sequence shown here is derived from an EMBL/GenBank/DDBJ whole genome shotgun (WGS) entry which is preliminary data.</text>
</comment>
<dbReference type="OrthoDB" id="9800865at2"/>
<feature type="binding site" evidence="17">
    <location>
        <position position="86"/>
    </location>
    <ligand>
        <name>Zn(2+)</name>
        <dbReference type="ChEBI" id="CHEBI:29105"/>
        <note>catalytic</note>
    </ligand>
</feature>
<evidence type="ECO:0000259" key="18">
    <source>
        <dbReference type="PROSITE" id="PS51747"/>
    </source>
</evidence>
<accession>X0QAA9</accession>
<evidence type="ECO:0000256" key="6">
    <source>
        <dbReference type="ARBA" id="ARBA00022619"/>
    </source>
</evidence>
<dbReference type="GO" id="GO:0009231">
    <property type="term" value="P:riboflavin biosynthetic process"/>
    <property type="evidence" value="ECO:0007669"/>
    <property type="project" value="UniProtKB-UniPathway"/>
</dbReference>
<feature type="binding site" evidence="17">
    <location>
        <position position="77"/>
    </location>
    <ligand>
        <name>Zn(2+)</name>
        <dbReference type="ChEBI" id="CHEBI:29105"/>
        <note>catalytic</note>
    </ligand>
</feature>
<keyword evidence="8 14" id="KW-0862">Zinc</keyword>
<dbReference type="eggNOG" id="COG1985">
    <property type="taxonomic scope" value="Bacteria"/>
</dbReference>
<feature type="binding site" evidence="16">
    <location>
        <begin position="285"/>
        <end position="291"/>
    </location>
    <ligand>
        <name>NADP(+)</name>
        <dbReference type="ChEBI" id="CHEBI:58349"/>
    </ligand>
</feature>
<dbReference type="GO" id="GO:0008835">
    <property type="term" value="F:diaminohydroxyphosphoribosylaminopyrimidine deaminase activity"/>
    <property type="evidence" value="ECO:0007669"/>
    <property type="project" value="UniProtKB-EC"/>
</dbReference>
<evidence type="ECO:0000313" key="22">
    <source>
        <dbReference type="Proteomes" id="UP000051966"/>
    </source>
</evidence>
<evidence type="ECO:0000256" key="4">
    <source>
        <dbReference type="ARBA" id="ARBA00005259"/>
    </source>
</evidence>
<dbReference type="EC" id="3.5.4.26" evidence="14"/>
<evidence type="ECO:0000256" key="7">
    <source>
        <dbReference type="ARBA" id="ARBA00022723"/>
    </source>
</evidence>
<feature type="binding site" evidence="16">
    <location>
        <position position="153"/>
    </location>
    <ligand>
        <name>NADP(+)</name>
        <dbReference type="ChEBI" id="CHEBI:58349"/>
    </ligand>
</feature>
<feature type="binding site" evidence="16">
    <location>
        <position position="206"/>
    </location>
    <ligand>
        <name>substrate</name>
    </ligand>
</feature>
<evidence type="ECO:0000256" key="10">
    <source>
        <dbReference type="ARBA" id="ARBA00023002"/>
    </source>
</evidence>
<gene>
    <name evidence="20" type="ORF">FD41_GL000355</name>
    <name evidence="19" type="ORF">JCM14108_423</name>
</gene>
<dbReference type="PANTHER" id="PTHR38011">
    <property type="entry name" value="DIHYDROFOLATE REDUCTASE FAMILY PROTEIN (AFU_ORTHOLOGUE AFUA_8G06820)"/>
    <property type="match status" value="1"/>
</dbReference>
<dbReference type="eggNOG" id="COG0117">
    <property type="taxonomic scope" value="Bacteria"/>
</dbReference>
<feature type="binding site" evidence="16">
    <location>
        <position position="199"/>
    </location>
    <ligand>
        <name>NADP(+)</name>
        <dbReference type="ChEBI" id="CHEBI:58349"/>
    </ligand>
</feature>
<evidence type="ECO:0000256" key="17">
    <source>
        <dbReference type="PIRSR" id="PIRSR006769-3"/>
    </source>
</evidence>
<dbReference type="PATRIC" id="fig|1423743.5.peg.369"/>
<dbReference type="PROSITE" id="PS00903">
    <property type="entry name" value="CYT_DCMP_DEAMINASES_1"/>
    <property type="match status" value="1"/>
</dbReference>
<proteinExistence type="inferred from homology"/>
<evidence type="ECO:0000256" key="12">
    <source>
        <dbReference type="ARBA" id="ARBA00049861"/>
    </source>
</evidence>
<evidence type="ECO:0000256" key="9">
    <source>
        <dbReference type="ARBA" id="ARBA00022857"/>
    </source>
</evidence>
<evidence type="ECO:0000256" key="5">
    <source>
        <dbReference type="ARBA" id="ARBA00007417"/>
    </source>
</evidence>
<keyword evidence="6 14" id="KW-0686">Riboflavin biosynthesis</keyword>
<comment type="pathway">
    <text evidence="2 14">Cofactor biosynthesis; riboflavin biosynthesis; 5-amino-6-(D-ribitylamino)uracil from GTP: step 2/4.</text>
</comment>
<dbReference type="PIRSF" id="PIRSF006769">
    <property type="entry name" value="RibD"/>
    <property type="match status" value="1"/>
</dbReference>
<dbReference type="InterPro" id="IPR024072">
    <property type="entry name" value="DHFR-like_dom_sf"/>
</dbReference>
<evidence type="ECO:0000256" key="11">
    <source>
        <dbReference type="ARBA" id="ARBA00023268"/>
    </source>
</evidence>
<keyword evidence="22" id="KW-1185">Reference proteome</keyword>
<organism evidence="19 21">
    <name type="scientific">Lentilactobacillus farraginis DSM 18382 = JCM 14108</name>
    <dbReference type="NCBI Taxonomy" id="1423743"/>
    <lineage>
        <taxon>Bacteria</taxon>
        <taxon>Bacillati</taxon>
        <taxon>Bacillota</taxon>
        <taxon>Bacilli</taxon>
        <taxon>Lactobacillales</taxon>
        <taxon>Lactobacillaceae</taxon>
        <taxon>Lentilactobacillus</taxon>
    </lineage>
</organism>
<comment type="catalytic activity">
    <reaction evidence="13 14">
        <text>2,5-diamino-6-hydroxy-4-(5-phosphoribosylamino)-pyrimidine + H2O + H(+) = 5-amino-6-(5-phospho-D-ribosylamino)uracil + NH4(+)</text>
        <dbReference type="Rhea" id="RHEA:21868"/>
        <dbReference type="ChEBI" id="CHEBI:15377"/>
        <dbReference type="ChEBI" id="CHEBI:15378"/>
        <dbReference type="ChEBI" id="CHEBI:28938"/>
        <dbReference type="ChEBI" id="CHEBI:58453"/>
        <dbReference type="ChEBI" id="CHEBI:58614"/>
        <dbReference type="EC" id="3.5.4.26"/>
    </reaction>
</comment>
<dbReference type="NCBIfam" id="TIGR00326">
    <property type="entry name" value="eubact_ribD"/>
    <property type="match status" value="1"/>
</dbReference>
<evidence type="ECO:0000256" key="14">
    <source>
        <dbReference type="PIRNR" id="PIRNR006769"/>
    </source>
</evidence>
<sequence>MDDEKIMALAFAEAKKGIGLTWQNPVVGAVICKDNQILATGYHHQFGQHHAEIDALSHLQTLKEAEGATMYVTMEPCSHFGKTPPCAKKLVAVGIKKVIIGQRDPNPLVAGKGINILKDHGISVKVLNTTGELNEAYNFFYRHHRPLVTLKYAMSLDGKLNYQAGQRTRLTGDAAFADSQTLRIANQAILVGEKTLTVDDPKLTVRTANLPFPPIRIGLVNNADKLPLSAQLFQQEAPVWLLTRTKSTRQWPKFVRVFQDQTWTPQTIVEFLAKQGIQSLLVEGGSHVLAAFTAADLADRLQVYLAPLILGGGGLPAVFGKAASTIEKFKPIKVRQLGSDVVITAGRD</sequence>
<comment type="similarity">
    <text evidence="4 14">In the N-terminal section; belongs to the cytidine and deoxycytidylate deaminase family.</text>
</comment>
<dbReference type="RefSeq" id="WP_081759831.1">
    <property type="nucleotide sequence ID" value="NZ_AZFY01000096.1"/>
</dbReference>
<keyword evidence="9 14" id="KW-0521">NADP</keyword>
<comment type="similarity">
    <text evidence="5 14">In the C-terminal section; belongs to the HTP reductase family.</text>
</comment>
<comment type="cofactor">
    <cofactor evidence="14 17">
        <name>Zn(2+)</name>
        <dbReference type="ChEBI" id="CHEBI:29105"/>
    </cofactor>
    <text evidence="14 17">Binds 1 zinc ion.</text>
</comment>
<reference evidence="20 22" key="2">
    <citation type="journal article" date="2015" name="Genome Announc.">
        <title>Expanding the biotechnology potential of lactobacilli through comparative genomics of 213 strains and associated genera.</title>
        <authorList>
            <person name="Sun Z."/>
            <person name="Harris H.M."/>
            <person name="McCann A."/>
            <person name="Guo C."/>
            <person name="Argimon S."/>
            <person name="Zhang W."/>
            <person name="Yang X."/>
            <person name="Jeffery I.B."/>
            <person name="Cooney J.C."/>
            <person name="Kagawa T.F."/>
            <person name="Liu W."/>
            <person name="Song Y."/>
            <person name="Salvetti E."/>
            <person name="Wrobel A."/>
            <person name="Rasinkangas P."/>
            <person name="Parkhill J."/>
            <person name="Rea M.C."/>
            <person name="O'Sullivan O."/>
            <person name="Ritari J."/>
            <person name="Douillard F.P."/>
            <person name="Paul Ross R."/>
            <person name="Yang R."/>
            <person name="Briner A.E."/>
            <person name="Felis G.E."/>
            <person name="de Vos W.M."/>
            <person name="Barrangou R."/>
            <person name="Klaenhammer T.R."/>
            <person name="Caufield P.W."/>
            <person name="Cui Y."/>
            <person name="Zhang H."/>
            <person name="O'Toole P.W."/>
        </authorList>
    </citation>
    <scope>NUCLEOTIDE SEQUENCE [LARGE SCALE GENOMIC DNA]</scope>
    <source>
        <strain evidence="20 22">DSM 18382</strain>
    </source>
</reference>
<evidence type="ECO:0000256" key="13">
    <source>
        <dbReference type="ARBA" id="ARBA00049886"/>
    </source>
</evidence>
<dbReference type="Proteomes" id="UP000019488">
    <property type="component" value="Unassembled WGS sequence"/>
</dbReference>
<dbReference type="AlphaFoldDB" id="X0QAA9"/>
<dbReference type="SUPFAM" id="SSF53597">
    <property type="entry name" value="Dihydrofolate reductase-like"/>
    <property type="match status" value="1"/>
</dbReference>
<dbReference type="PROSITE" id="PS51747">
    <property type="entry name" value="CYT_DCMP_DEAMINASES_2"/>
    <property type="match status" value="1"/>
</dbReference>
<dbReference type="Gene3D" id="3.40.140.10">
    <property type="entry name" value="Cytidine Deaminase, domain 2"/>
    <property type="match status" value="1"/>
</dbReference>
<keyword evidence="10 14" id="KW-0560">Oxidoreductase</keyword>
<comment type="catalytic activity">
    <reaction evidence="12 14">
        <text>5-amino-6-(5-phospho-D-ribitylamino)uracil + NADP(+) = 5-amino-6-(5-phospho-D-ribosylamino)uracil + NADPH + H(+)</text>
        <dbReference type="Rhea" id="RHEA:17845"/>
        <dbReference type="ChEBI" id="CHEBI:15378"/>
        <dbReference type="ChEBI" id="CHEBI:57783"/>
        <dbReference type="ChEBI" id="CHEBI:58349"/>
        <dbReference type="ChEBI" id="CHEBI:58421"/>
        <dbReference type="ChEBI" id="CHEBI:58453"/>
        <dbReference type="EC" id="1.1.1.193"/>
    </reaction>
</comment>
<feature type="binding site" evidence="16">
    <location>
        <position position="283"/>
    </location>
    <ligand>
        <name>substrate</name>
    </ligand>
</feature>
<dbReference type="InterPro" id="IPR002125">
    <property type="entry name" value="CMP_dCMP_dom"/>
</dbReference>